<dbReference type="AlphaFoldDB" id="X4ZMU0"/>
<evidence type="ECO:0000313" key="1">
    <source>
        <dbReference type="EMBL" id="AHV97915.1"/>
    </source>
</evidence>
<dbReference type="KEGG" id="psab:PSAB_15030"/>
<sequence length="63" mass="7060">MAEAYGIKGLRASNKEEAFRIWQEALETPGPVLVEFVVPKEENVFPMVLSGTTLDQMIMGDFK</sequence>
<accession>X4ZMU0</accession>
<dbReference type="PATRIC" id="fig|1268072.3.peg.3108"/>
<dbReference type="STRING" id="1268072.PSAB_15030"/>
<dbReference type="Gene3D" id="3.40.50.970">
    <property type="match status" value="1"/>
</dbReference>
<dbReference type="SUPFAM" id="SSF52518">
    <property type="entry name" value="Thiamin diphosphate-binding fold (THDP-binding)"/>
    <property type="match status" value="1"/>
</dbReference>
<protein>
    <submittedName>
        <fullName evidence="1">Acetolactate synthase, large subunit,biosynthetic type</fullName>
    </submittedName>
</protein>
<gene>
    <name evidence="1" type="ORF">PSAB_15030</name>
</gene>
<keyword evidence="2" id="KW-1185">Reference proteome</keyword>
<reference evidence="1 2" key="1">
    <citation type="journal article" date="2014" name="PLoS Genet.">
        <title>Comparative Genomic Analysis of N2-Fixing and Non-N2-Fixing Paenibacillus spp.: Organization, Evolution and Expression of the Nitrogen Fixation Genes.</title>
        <authorList>
            <person name="Xie J.B."/>
            <person name="Du Z."/>
            <person name="Bai L."/>
            <person name="Tian C."/>
            <person name="Zhang Y."/>
            <person name="Xie J.Y."/>
            <person name="Wang T."/>
            <person name="Liu X."/>
            <person name="Chen X."/>
            <person name="Cheng Q."/>
            <person name="Chen S."/>
            <person name="Li J."/>
        </authorList>
    </citation>
    <scope>NUCLEOTIDE SEQUENCE [LARGE SCALE GENOMIC DNA]</scope>
    <source>
        <strain evidence="1 2">T27</strain>
    </source>
</reference>
<proteinExistence type="predicted"/>
<dbReference type="InterPro" id="IPR029061">
    <property type="entry name" value="THDP-binding"/>
</dbReference>
<organism evidence="1 2">
    <name type="scientific">Paenibacillus sabinae T27</name>
    <dbReference type="NCBI Taxonomy" id="1268072"/>
    <lineage>
        <taxon>Bacteria</taxon>
        <taxon>Bacillati</taxon>
        <taxon>Bacillota</taxon>
        <taxon>Bacilli</taxon>
        <taxon>Bacillales</taxon>
        <taxon>Paenibacillaceae</taxon>
        <taxon>Paenibacillus</taxon>
    </lineage>
</organism>
<dbReference type="HOGENOM" id="CLU_2881694_0_0_9"/>
<dbReference type="eggNOG" id="COG0028">
    <property type="taxonomic scope" value="Bacteria"/>
</dbReference>
<name>X4ZMU0_9BACL</name>
<dbReference type="Proteomes" id="UP000019772">
    <property type="component" value="Chromosome"/>
</dbReference>
<dbReference type="EMBL" id="CP004078">
    <property type="protein sequence ID" value="AHV97915.1"/>
    <property type="molecule type" value="Genomic_DNA"/>
</dbReference>
<evidence type="ECO:0000313" key="2">
    <source>
        <dbReference type="Proteomes" id="UP000019772"/>
    </source>
</evidence>